<dbReference type="PANTHER" id="PTHR19321">
    <property type="entry name" value="PROTEIN REGULATOR OF CYTOKINESIS 1 PRC1-RELATED"/>
    <property type="match status" value="1"/>
</dbReference>
<gene>
    <name evidence="5" type="ORF">POM88_015320</name>
</gene>
<evidence type="ECO:0000313" key="6">
    <source>
        <dbReference type="Proteomes" id="UP001237642"/>
    </source>
</evidence>
<accession>A0AAD8IJY6</accession>
<comment type="subcellular location">
    <subcellularLocation>
        <location evidence="1">Cytoplasm</location>
        <location evidence="1">Cytoskeleton</location>
    </subcellularLocation>
</comment>
<keyword evidence="4" id="KW-0963">Cytoplasm</keyword>
<dbReference type="GO" id="GO:0000226">
    <property type="term" value="P:microtubule cytoskeleton organization"/>
    <property type="evidence" value="ECO:0007669"/>
    <property type="project" value="InterPro"/>
</dbReference>
<comment type="caution">
    <text evidence="5">The sequence shown here is derived from an EMBL/GenBank/DDBJ whole genome shotgun (WGS) entry which is preliminary data.</text>
</comment>
<evidence type="ECO:0000256" key="4">
    <source>
        <dbReference type="ARBA" id="ARBA00023212"/>
    </source>
</evidence>
<evidence type="ECO:0000313" key="5">
    <source>
        <dbReference type="EMBL" id="KAK1387142.1"/>
    </source>
</evidence>
<evidence type="ECO:0000256" key="1">
    <source>
        <dbReference type="ARBA" id="ARBA00004245"/>
    </source>
</evidence>
<evidence type="ECO:0000256" key="3">
    <source>
        <dbReference type="ARBA" id="ARBA00022701"/>
    </source>
</evidence>
<dbReference type="AlphaFoldDB" id="A0AAD8IJY6"/>
<reference evidence="5" key="1">
    <citation type="submission" date="2023-02" db="EMBL/GenBank/DDBJ databases">
        <title>Genome of toxic invasive species Heracleum sosnowskyi carries increased number of genes despite the absence of recent whole-genome duplications.</title>
        <authorList>
            <person name="Schelkunov M."/>
            <person name="Shtratnikova V."/>
            <person name="Makarenko M."/>
            <person name="Klepikova A."/>
            <person name="Omelchenko D."/>
            <person name="Novikova G."/>
            <person name="Obukhova E."/>
            <person name="Bogdanov V."/>
            <person name="Penin A."/>
            <person name="Logacheva M."/>
        </authorList>
    </citation>
    <scope>NUCLEOTIDE SEQUENCE</scope>
    <source>
        <strain evidence="5">Hsosn_3</strain>
        <tissue evidence="5">Leaf</tissue>
    </source>
</reference>
<evidence type="ECO:0000256" key="2">
    <source>
        <dbReference type="ARBA" id="ARBA00006187"/>
    </source>
</evidence>
<dbReference type="PANTHER" id="PTHR19321:SF0">
    <property type="entry name" value="65-KDA MICROTUBULE-ASSOCIATED PROTEIN 6"/>
    <property type="match status" value="1"/>
</dbReference>
<dbReference type="EMBL" id="JAUIZM010000004">
    <property type="protein sequence ID" value="KAK1387142.1"/>
    <property type="molecule type" value="Genomic_DNA"/>
</dbReference>
<dbReference type="GO" id="GO:0005819">
    <property type="term" value="C:spindle"/>
    <property type="evidence" value="ECO:0007669"/>
    <property type="project" value="TreeGrafter"/>
</dbReference>
<sequence>MKELIMKKISDSEDICRVTHIEPIVNIASGKSIVMIDSGLGDPCEILTNIGRTNKKAKDEASSRKEIIDRIEQWLSACEKENWFEYYNLARLVSELNDSKLTRQQKEEAQKQ</sequence>
<dbReference type="Proteomes" id="UP001237642">
    <property type="component" value="Unassembled WGS sequence"/>
</dbReference>
<name>A0AAD8IJY6_9APIA</name>
<keyword evidence="6" id="KW-1185">Reference proteome</keyword>
<dbReference type="GO" id="GO:0005737">
    <property type="term" value="C:cytoplasm"/>
    <property type="evidence" value="ECO:0007669"/>
    <property type="project" value="TreeGrafter"/>
</dbReference>
<dbReference type="GO" id="GO:0008017">
    <property type="term" value="F:microtubule binding"/>
    <property type="evidence" value="ECO:0007669"/>
    <property type="project" value="InterPro"/>
</dbReference>
<keyword evidence="4" id="KW-0206">Cytoskeleton</keyword>
<comment type="similarity">
    <text evidence="2">Belongs to the MAP65/ASE1 family.</text>
</comment>
<reference evidence="5" key="2">
    <citation type="submission" date="2023-05" db="EMBL/GenBank/DDBJ databases">
        <authorList>
            <person name="Schelkunov M.I."/>
        </authorList>
    </citation>
    <scope>NUCLEOTIDE SEQUENCE</scope>
    <source>
        <strain evidence="5">Hsosn_3</strain>
        <tissue evidence="5">Leaf</tissue>
    </source>
</reference>
<keyword evidence="3" id="KW-0493">Microtubule</keyword>
<dbReference type="GO" id="GO:0005874">
    <property type="term" value="C:microtubule"/>
    <property type="evidence" value="ECO:0007669"/>
    <property type="project" value="UniProtKB-KW"/>
</dbReference>
<protein>
    <submittedName>
        <fullName evidence="5">Uncharacterized protein</fullName>
    </submittedName>
</protein>
<organism evidence="5 6">
    <name type="scientific">Heracleum sosnowskyi</name>
    <dbReference type="NCBI Taxonomy" id="360622"/>
    <lineage>
        <taxon>Eukaryota</taxon>
        <taxon>Viridiplantae</taxon>
        <taxon>Streptophyta</taxon>
        <taxon>Embryophyta</taxon>
        <taxon>Tracheophyta</taxon>
        <taxon>Spermatophyta</taxon>
        <taxon>Magnoliopsida</taxon>
        <taxon>eudicotyledons</taxon>
        <taxon>Gunneridae</taxon>
        <taxon>Pentapetalae</taxon>
        <taxon>asterids</taxon>
        <taxon>campanulids</taxon>
        <taxon>Apiales</taxon>
        <taxon>Apiaceae</taxon>
        <taxon>Apioideae</taxon>
        <taxon>apioid superclade</taxon>
        <taxon>Tordylieae</taxon>
        <taxon>Tordyliinae</taxon>
        <taxon>Heracleum</taxon>
    </lineage>
</organism>
<dbReference type="InterPro" id="IPR007145">
    <property type="entry name" value="MAP65_Ase1_PRC1"/>
</dbReference>
<proteinExistence type="inferred from homology"/>